<evidence type="ECO:0008006" key="3">
    <source>
        <dbReference type="Google" id="ProtNLM"/>
    </source>
</evidence>
<evidence type="ECO:0000313" key="2">
    <source>
        <dbReference type="Proteomes" id="UP000031843"/>
    </source>
</evidence>
<dbReference type="RefSeq" id="WP_043350004.1">
    <property type="nucleotide sequence ID" value="NZ_CP010536.1"/>
</dbReference>
<organism evidence="1 2">
    <name type="scientific">Cupriavidus basilensis</name>
    <dbReference type="NCBI Taxonomy" id="68895"/>
    <lineage>
        <taxon>Bacteria</taxon>
        <taxon>Pseudomonadati</taxon>
        <taxon>Pseudomonadota</taxon>
        <taxon>Betaproteobacteria</taxon>
        <taxon>Burkholderiales</taxon>
        <taxon>Burkholderiaceae</taxon>
        <taxon>Cupriavidus</taxon>
    </lineage>
</organism>
<accession>A0A0C4Y6U2</accession>
<dbReference type="Proteomes" id="UP000031843">
    <property type="component" value="Chromosome main"/>
</dbReference>
<proteinExistence type="predicted"/>
<dbReference type="STRING" id="68895.RR42_m3752"/>
<dbReference type="KEGG" id="cbw:RR42_m3752"/>
<name>A0A0C4Y6U2_9BURK</name>
<evidence type="ECO:0000313" key="1">
    <source>
        <dbReference type="EMBL" id="AJG21112.1"/>
    </source>
</evidence>
<keyword evidence="2" id="KW-1185">Reference proteome</keyword>
<reference evidence="1 2" key="1">
    <citation type="journal article" date="2015" name="Genome Announc.">
        <title>Complete Genome Sequence of Cupriavidus basilensis 4G11, Isolated from the Oak Ridge Field Research Center Site.</title>
        <authorList>
            <person name="Ray J."/>
            <person name="Waters R.J."/>
            <person name="Skerker J.M."/>
            <person name="Kuehl J.V."/>
            <person name="Price M.N."/>
            <person name="Huang J."/>
            <person name="Chakraborty R."/>
            <person name="Arkin A.P."/>
            <person name="Deutschbauer A."/>
        </authorList>
    </citation>
    <scope>NUCLEOTIDE SEQUENCE [LARGE SCALE GENOMIC DNA]</scope>
    <source>
        <strain evidence="1">4G11</strain>
    </source>
</reference>
<dbReference type="AlphaFoldDB" id="A0A0C4Y6U2"/>
<dbReference type="EMBL" id="CP010536">
    <property type="protein sequence ID" value="AJG21112.1"/>
    <property type="molecule type" value="Genomic_DNA"/>
</dbReference>
<dbReference type="InterPro" id="IPR025833">
    <property type="entry name" value="GDYXXLXY"/>
</dbReference>
<gene>
    <name evidence="1" type="ORF">RR42_m3752</name>
</gene>
<protein>
    <recommendedName>
        <fullName evidence="3">GDYXXLXY domain-containing protein</fullName>
    </recommendedName>
</protein>
<dbReference type="OrthoDB" id="4868247at2"/>
<dbReference type="Pfam" id="PF14345">
    <property type="entry name" value="GDYXXLXY"/>
    <property type="match status" value="1"/>
</dbReference>
<sequence>MKRWILLAWVLTLGLAAFAITGKERLLAHGDTVYLRLAPVDPRSLMQGDYMALNFAIADAIREALHRQGIEPAREQVAVIRRDPRGEATLVRLHTGEALAGGEQLLRFQTVPSRWGGTQAQVSTDAYFFQEGQGARFEKARYGEFRVGPDGQALLVGLRGEDLGAL</sequence>